<dbReference type="EMBL" id="DSVQ01000012">
    <property type="protein sequence ID" value="HGT38752.1"/>
    <property type="molecule type" value="Genomic_DNA"/>
</dbReference>
<evidence type="ECO:0000256" key="10">
    <source>
        <dbReference type="ARBA" id="ARBA00031529"/>
    </source>
</evidence>
<evidence type="ECO:0000256" key="9">
    <source>
        <dbReference type="ARBA" id="ARBA00022840"/>
    </source>
</evidence>
<dbReference type="GO" id="GO:0008817">
    <property type="term" value="F:corrinoid adenosyltransferase activity"/>
    <property type="evidence" value="ECO:0007669"/>
    <property type="project" value="UniProtKB-UniRule"/>
</dbReference>
<comment type="similarity">
    <text evidence="3 15">Belongs to the Cob(I)alamin adenosyltransferase family.</text>
</comment>
<evidence type="ECO:0000256" key="8">
    <source>
        <dbReference type="ARBA" id="ARBA00022741"/>
    </source>
</evidence>
<dbReference type="AlphaFoldDB" id="A0A7C4LJQ7"/>
<dbReference type="EC" id="2.5.1.17" evidence="4 15"/>
<dbReference type="PANTHER" id="PTHR12213:SF0">
    <property type="entry name" value="CORRINOID ADENOSYLTRANSFERASE MMAB"/>
    <property type="match status" value="1"/>
</dbReference>
<evidence type="ECO:0000256" key="15">
    <source>
        <dbReference type="RuleBase" id="RU366026"/>
    </source>
</evidence>
<evidence type="ECO:0000256" key="14">
    <source>
        <dbReference type="ARBA" id="ARBA00048692"/>
    </source>
</evidence>
<feature type="domain" description="Cobalamin adenosyltransferase-like" evidence="16">
    <location>
        <begin position="7"/>
        <end position="171"/>
    </location>
</feature>
<reference evidence="17" key="1">
    <citation type="journal article" date="2020" name="mSystems">
        <title>Genome- and Community-Level Interaction Insights into Carbon Utilization and Element Cycling Functions of Hydrothermarchaeota in Hydrothermal Sediment.</title>
        <authorList>
            <person name="Zhou Z."/>
            <person name="Liu Y."/>
            <person name="Xu W."/>
            <person name="Pan J."/>
            <person name="Luo Z.H."/>
            <person name="Li M."/>
        </authorList>
    </citation>
    <scope>NUCLEOTIDE SEQUENCE [LARGE SCALE GENOMIC DNA]</scope>
    <source>
        <strain evidence="17">SpSt-508</strain>
    </source>
</reference>
<evidence type="ECO:0000256" key="5">
    <source>
        <dbReference type="ARBA" id="ARBA00020963"/>
    </source>
</evidence>
<organism evidence="17">
    <name type="scientific">Schlesneria paludicola</name>
    <dbReference type="NCBI Taxonomy" id="360056"/>
    <lineage>
        <taxon>Bacteria</taxon>
        <taxon>Pseudomonadati</taxon>
        <taxon>Planctomycetota</taxon>
        <taxon>Planctomycetia</taxon>
        <taxon>Planctomycetales</taxon>
        <taxon>Planctomycetaceae</taxon>
        <taxon>Schlesneria</taxon>
    </lineage>
</organism>
<evidence type="ECO:0000256" key="1">
    <source>
        <dbReference type="ARBA" id="ARBA00004496"/>
    </source>
</evidence>
<evidence type="ECO:0000256" key="13">
    <source>
        <dbReference type="ARBA" id="ARBA00048555"/>
    </source>
</evidence>
<comment type="catalytic activity">
    <reaction evidence="14 15">
        <text>2 cob(II)alamin + reduced [electron-transfer flavoprotein] + 2 ATP = 2 adenosylcob(III)alamin + 2 triphosphate + oxidized [electron-transfer flavoprotein] + 3 H(+)</text>
        <dbReference type="Rhea" id="RHEA:28671"/>
        <dbReference type="Rhea" id="RHEA-COMP:10685"/>
        <dbReference type="Rhea" id="RHEA-COMP:10686"/>
        <dbReference type="ChEBI" id="CHEBI:15378"/>
        <dbReference type="ChEBI" id="CHEBI:16304"/>
        <dbReference type="ChEBI" id="CHEBI:18036"/>
        <dbReference type="ChEBI" id="CHEBI:18408"/>
        <dbReference type="ChEBI" id="CHEBI:30616"/>
        <dbReference type="ChEBI" id="CHEBI:57692"/>
        <dbReference type="ChEBI" id="CHEBI:58307"/>
        <dbReference type="EC" id="2.5.1.17"/>
    </reaction>
</comment>
<dbReference type="GO" id="GO:0005737">
    <property type="term" value="C:cytoplasm"/>
    <property type="evidence" value="ECO:0007669"/>
    <property type="project" value="UniProtKB-SubCell"/>
</dbReference>
<dbReference type="Pfam" id="PF01923">
    <property type="entry name" value="Cob_adeno_trans"/>
    <property type="match status" value="1"/>
</dbReference>
<proteinExistence type="inferred from homology"/>
<comment type="subcellular location">
    <subcellularLocation>
        <location evidence="1">Cytoplasm</location>
    </subcellularLocation>
</comment>
<sequence>MVYLNRIYTKTGDGGETSLGDGSRVPKTHPRIAAYGGVDELNSVLGMVIAAGVPETWATLLRTIQNDLFDLGADLCVPETPAPVSPPLRITAEQVARLERWIDEVNARLSPLHSFILPGGSPQAAHLHWARSVCRRVEIGVLHLAAVEPINPRATIYLNRLSDLLFVLARAANHDGRDDRLWQPGG</sequence>
<keyword evidence="7 15" id="KW-0808">Transferase</keyword>
<dbReference type="InterPro" id="IPR029499">
    <property type="entry name" value="PduO-typ"/>
</dbReference>
<evidence type="ECO:0000256" key="2">
    <source>
        <dbReference type="ARBA" id="ARBA00005121"/>
    </source>
</evidence>
<evidence type="ECO:0000256" key="6">
    <source>
        <dbReference type="ARBA" id="ARBA00022490"/>
    </source>
</evidence>
<evidence type="ECO:0000256" key="3">
    <source>
        <dbReference type="ARBA" id="ARBA00007487"/>
    </source>
</evidence>
<evidence type="ECO:0000256" key="7">
    <source>
        <dbReference type="ARBA" id="ARBA00022679"/>
    </source>
</evidence>
<evidence type="ECO:0000256" key="11">
    <source>
        <dbReference type="ARBA" id="ARBA00033334"/>
    </source>
</evidence>
<evidence type="ECO:0000259" key="16">
    <source>
        <dbReference type="Pfam" id="PF01923"/>
    </source>
</evidence>
<comment type="caution">
    <text evidence="17">The sequence shown here is derived from an EMBL/GenBank/DDBJ whole genome shotgun (WGS) entry which is preliminary data.</text>
</comment>
<dbReference type="FunFam" id="1.20.1200.10:FF:000003">
    <property type="entry name" value="ATP:cob(I)alamin adenosyltransferase"/>
    <property type="match status" value="1"/>
</dbReference>
<keyword evidence="15" id="KW-0169">Cobalamin biosynthesis</keyword>
<gene>
    <name evidence="17" type="ORF">ENS64_05745</name>
</gene>
<evidence type="ECO:0000256" key="4">
    <source>
        <dbReference type="ARBA" id="ARBA00012454"/>
    </source>
</evidence>
<keyword evidence="9 15" id="KW-0067">ATP-binding</keyword>
<comment type="pathway">
    <text evidence="2 15">Cofactor biosynthesis; adenosylcobalamin biosynthesis; adenosylcobalamin from cob(II)yrinate a,c-diamide: step 2/7.</text>
</comment>
<keyword evidence="6" id="KW-0963">Cytoplasm</keyword>
<dbReference type="GO" id="GO:0009236">
    <property type="term" value="P:cobalamin biosynthetic process"/>
    <property type="evidence" value="ECO:0007669"/>
    <property type="project" value="UniProtKB-UniRule"/>
</dbReference>
<accession>A0A7C4LJQ7</accession>
<dbReference type="PANTHER" id="PTHR12213">
    <property type="entry name" value="CORRINOID ADENOSYLTRANSFERASE"/>
    <property type="match status" value="1"/>
</dbReference>
<evidence type="ECO:0000256" key="12">
    <source>
        <dbReference type="ARBA" id="ARBA00033354"/>
    </source>
</evidence>
<dbReference type="SUPFAM" id="SSF89028">
    <property type="entry name" value="Cobalamin adenosyltransferase-like"/>
    <property type="match status" value="1"/>
</dbReference>
<keyword evidence="8 15" id="KW-0547">Nucleotide-binding</keyword>
<dbReference type="InterPro" id="IPR016030">
    <property type="entry name" value="CblAdoTrfase-like"/>
</dbReference>
<name>A0A7C4LJQ7_9PLAN</name>
<protein>
    <recommendedName>
        <fullName evidence="5 15">Corrinoid adenosyltransferase</fullName>
        <ecNumber evidence="4 15">2.5.1.17</ecNumber>
    </recommendedName>
    <alternativeName>
        <fullName evidence="10 15">Cob(II)alamin adenosyltransferase</fullName>
    </alternativeName>
    <alternativeName>
        <fullName evidence="12 15">Cob(II)yrinic acid a,c-diamide adenosyltransferase</fullName>
    </alternativeName>
    <alternativeName>
        <fullName evidence="11 15">Cobinamide/cobalamin adenosyltransferase</fullName>
    </alternativeName>
</protein>
<dbReference type="GO" id="GO:0005524">
    <property type="term" value="F:ATP binding"/>
    <property type="evidence" value="ECO:0007669"/>
    <property type="project" value="UniProtKB-UniRule"/>
</dbReference>
<evidence type="ECO:0000313" key="17">
    <source>
        <dbReference type="EMBL" id="HGT38752.1"/>
    </source>
</evidence>
<dbReference type="NCBIfam" id="TIGR00636">
    <property type="entry name" value="PduO_Nterm"/>
    <property type="match status" value="1"/>
</dbReference>
<dbReference type="UniPathway" id="UPA00148">
    <property type="reaction ID" value="UER00233"/>
</dbReference>
<dbReference type="Gene3D" id="1.20.1200.10">
    <property type="entry name" value="Cobalamin adenosyltransferase-like"/>
    <property type="match status" value="1"/>
</dbReference>
<comment type="catalytic activity">
    <reaction evidence="13 15">
        <text>2 cob(II)yrinate a,c diamide + reduced [electron-transfer flavoprotein] + 2 ATP = 2 adenosylcob(III)yrinate a,c-diamide + 2 triphosphate + oxidized [electron-transfer flavoprotein] + 3 H(+)</text>
        <dbReference type="Rhea" id="RHEA:11528"/>
        <dbReference type="Rhea" id="RHEA-COMP:10685"/>
        <dbReference type="Rhea" id="RHEA-COMP:10686"/>
        <dbReference type="ChEBI" id="CHEBI:15378"/>
        <dbReference type="ChEBI" id="CHEBI:18036"/>
        <dbReference type="ChEBI" id="CHEBI:30616"/>
        <dbReference type="ChEBI" id="CHEBI:57692"/>
        <dbReference type="ChEBI" id="CHEBI:58307"/>
        <dbReference type="ChEBI" id="CHEBI:58503"/>
        <dbReference type="ChEBI" id="CHEBI:58537"/>
        <dbReference type="EC" id="2.5.1.17"/>
    </reaction>
</comment>
<dbReference type="InterPro" id="IPR036451">
    <property type="entry name" value="CblAdoTrfase-like_sf"/>
</dbReference>